<organism evidence="1 2">
    <name type="scientific">Rhizobium sullae</name>
    <name type="common">Rhizobium hedysari</name>
    <dbReference type="NCBI Taxonomy" id="50338"/>
    <lineage>
        <taxon>Bacteria</taxon>
        <taxon>Pseudomonadati</taxon>
        <taxon>Pseudomonadota</taxon>
        <taxon>Alphaproteobacteria</taxon>
        <taxon>Hyphomicrobiales</taxon>
        <taxon>Rhizobiaceae</taxon>
        <taxon>Rhizobium/Agrobacterium group</taxon>
        <taxon>Rhizobium</taxon>
    </lineage>
</organism>
<proteinExistence type="predicted"/>
<dbReference type="AlphaFoldDB" id="A0A4R3Q1F8"/>
<comment type="caution">
    <text evidence="1">The sequence shown here is derived from an EMBL/GenBank/DDBJ whole genome shotgun (WGS) entry which is preliminary data.</text>
</comment>
<protein>
    <submittedName>
        <fullName evidence="1">Uncharacterized protein</fullName>
    </submittedName>
</protein>
<name>A0A4R3Q1F8_RHISU</name>
<accession>A0A4R3Q1F8</accession>
<evidence type="ECO:0000313" key="1">
    <source>
        <dbReference type="EMBL" id="TCU10028.1"/>
    </source>
</evidence>
<evidence type="ECO:0000313" key="2">
    <source>
        <dbReference type="Proteomes" id="UP000294576"/>
    </source>
</evidence>
<dbReference type="RefSeq" id="WP_132568127.1">
    <property type="nucleotide sequence ID" value="NZ_SMBH01000022.1"/>
</dbReference>
<dbReference type="EMBL" id="SMBH01000022">
    <property type="protein sequence ID" value="TCU10028.1"/>
    <property type="molecule type" value="Genomic_DNA"/>
</dbReference>
<gene>
    <name evidence="1" type="ORF">EV132_12219</name>
</gene>
<dbReference type="Proteomes" id="UP000294576">
    <property type="component" value="Unassembled WGS sequence"/>
</dbReference>
<sequence>MPTLRIYDLKEQVLAAHLQDLLRLLSPQALRAHWAVSTVKSSIPGHEWFEATGEGGEKLETLAQDNARLSGSDLAVLAENTQQVIWGEFVGSLPAEPSKNWVIIRAADSTFYEIETNDEIILNKVRSAYKDIRVGEAPIASWPLSHPHE</sequence>
<reference evidence="1 2" key="1">
    <citation type="submission" date="2019-03" db="EMBL/GenBank/DDBJ databases">
        <title>Genomic Encyclopedia of Type Strains, Phase IV (KMG-V): Genome sequencing to study the core and pangenomes of soil and plant-associated prokaryotes.</title>
        <authorList>
            <person name="Whitman W."/>
        </authorList>
    </citation>
    <scope>NUCLEOTIDE SEQUENCE [LARGE SCALE GENOMIC DNA]</scope>
    <source>
        <strain evidence="1 2">Hc14</strain>
    </source>
</reference>